<protein>
    <submittedName>
        <fullName evidence="1">Uncharacterized protein</fullName>
    </submittedName>
</protein>
<evidence type="ECO:0000313" key="2">
    <source>
        <dbReference type="Proteomes" id="UP001152561"/>
    </source>
</evidence>
<organism evidence="1 2">
    <name type="scientific">Anisodus acutangulus</name>
    <dbReference type="NCBI Taxonomy" id="402998"/>
    <lineage>
        <taxon>Eukaryota</taxon>
        <taxon>Viridiplantae</taxon>
        <taxon>Streptophyta</taxon>
        <taxon>Embryophyta</taxon>
        <taxon>Tracheophyta</taxon>
        <taxon>Spermatophyta</taxon>
        <taxon>Magnoliopsida</taxon>
        <taxon>eudicotyledons</taxon>
        <taxon>Gunneridae</taxon>
        <taxon>Pentapetalae</taxon>
        <taxon>asterids</taxon>
        <taxon>lamiids</taxon>
        <taxon>Solanales</taxon>
        <taxon>Solanaceae</taxon>
        <taxon>Solanoideae</taxon>
        <taxon>Hyoscyameae</taxon>
        <taxon>Anisodus</taxon>
    </lineage>
</organism>
<evidence type="ECO:0000313" key="1">
    <source>
        <dbReference type="EMBL" id="KAJ8525928.1"/>
    </source>
</evidence>
<dbReference type="AlphaFoldDB" id="A0A9Q1L165"/>
<proteinExistence type="predicted"/>
<comment type="caution">
    <text evidence="1">The sequence shown here is derived from an EMBL/GenBank/DDBJ whole genome shotgun (WGS) entry which is preliminary data.</text>
</comment>
<sequence>MAFTVCGSSNNCFFVPFIAKNGDAYGRWLLQGVVHPIAALSLSLPRMAMRMDAGFYKGVVCPIDASLSLSLPRMAMQKWTLAFTVCGLSSSRFFVPFIANNGDAEVNVGFYVCGSSNNCFFVPFIAKNGDAYGRWLFRCGSSYSRLFVPFIAKNGDAYGRWLYKGVVHPIADYLSFSLPRMAMQKWKSGFTVCGSSNSRFFVLSLPRMAMQKWTLAFKVCG</sequence>
<reference evidence="2" key="1">
    <citation type="journal article" date="2023" name="Proc. Natl. Acad. Sci. U.S.A.">
        <title>Genomic and structural basis for evolution of tropane alkaloid biosynthesis.</title>
        <authorList>
            <person name="Wanga Y.-J."/>
            <person name="Taina T."/>
            <person name="Yua J.-Y."/>
            <person name="Lia J."/>
            <person name="Xua B."/>
            <person name="Chenc J."/>
            <person name="D'Auriad J.C."/>
            <person name="Huanga J.-P."/>
            <person name="Huanga S.-X."/>
        </authorList>
    </citation>
    <scope>NUCLEOTIDE SEQUENCE [LARGE SCALE GENOMIC DNA]</scope>
    <source>
        <strain evidence="2">cv. KIB-2019</strain>
    </source>
</reference>
<dbReference type="EMBL" id="JAJAGQ010000033">
    <property type="protein sequence ID" value="KAJ8525928.1"/>
    <property type="molecule type" value="Genomic_DNA"/>
</dbReference>
<accession>A0A9Q1L165</accession>
<keyword evidence="2" id="KW-1185">Reference proteome</keyword>
<gene>
    <name evidence="1" type="ORF">K7X08_002681</name>
</gene>
<name>A0A9Q1L165_9SOLA</name>
<dbReference type="Proteomes" id="UP001152561">
    <property type="component" value="Unassembled WGS sequence"/>
</dbReference>